<keyword evidence="7" id="KW-1185">Reference proteome</keyword>
<evidence type="ECO:0000256" key="2">
    <source>
        <dbReference type="PIRNR" id="PIRNR000077"/>
    </source>
</evidence>
<dbReference type="PROSITE" id="PS51352">
    <property type="entry name" value="THIOREDOXIN_2"/>
    <property type="match status" value="1"/>
</dbReference>
<dbReference type="Pfam" id="PF00085">
    <property type="entry name" value="Thioredoxin"/>
    <property type="match status" value="1"/>
</dbReference>
<dbReference type="PIRSF" id="PIRSF000077">
    <property type="entry name" value="Thioredoxin"/>
    <property type="match status" value="1"/>
</dbReference>
<evidence type="ECO:0000313" key="6">
    <source>
        <dbReference type="EMBL" id="EDQ84562.1"/>
    </source>
</evidence>
<feature type="disulfide bond" description="Redox-active" evidence="4">
    <location>
        <begin position="29"/>
        <end position="32"/>
    </location>
</feature>
<dbReference type="eggNOG" id="KOG0907">
    <property type="taxonomic scope" value="Eukaryota"/>
</dbReference>
<dbReference type="InParanoid" id="A9VD12"/>
<protein>
    <recommendedName>
        <fullName evidence="2">Thioredoxin</fullName>
    </recommendedName>
</protein>
<gene>
    <name evidence="6" type="ORF">MONBRDRAFT_34641</name>
</gene>
<dbReference type="GO" id="GO:0015035">
    <property type="term" value="F:protein-disulfide reductase activity"/>
    <property type="evidence" value="ECO:0007669"/>
    <property type="project" value="InterPro"/>
</dbReference>
<dbReference type="RefSeq" id="XP_001750589.1">
    <property type="nucleotide sequence ID" value="XM_001750537.1"/>
</dbReference>
<dbReference type="FunFam" id="3.40.30.10:FF:000245">
    <property type="entry name" value="Thioredoxin"/>
    <property type="match status" value="1"/>
</dbReference>
<feature type="site" description="Contributes to redox potential value" evidence="3">
    <location>
        <position position="30"/>
    </location>
</feature>
<feature type="active site" description="Nucleophile" evidence="3">
    <location>
        <position position="32"/>
    </location>
</feature>
<keyword evidence="4" id="KW-0676">Redox-active center</keyword>
<dbReference type="AlphaFoldDB" id="A9VD12"/>
<dbReference type="PRINTS" id="PR00421">
    <property type="entry name" value="THIOREDOXIN"/>
</dbReference>
<feature type="site" description="Deprotonates C-terminal active site Cys" evidence="3">
    <location>
        <position position="23"/>
    </location>
</feature>
<name>A9VD12_MONBE</name>
<dbReference type="FunCoup" id="A9VD12">
    <property type="interactions" value="1151"/>
</dbReference>
<evidence type="ECO:0000256" key="4">
    <source>
        <dbReference type="PIRSR" id="PIRSR000077-4"/>
    </source>
</evidence>
<dbReference type="InterPro" id="IPR036249">
    <property type="entry name" value="Thioredoxin-like_sf"/>
</dbReference>
<dbReference type="EMBL" id="CH991584">
    <property type="protein sequence ID" value="EDQ84562.1"/>
    <property type="molecule type" value="Genomic_DNA"/>
</dbReference>
<comment type="similarity">
    <text evidence="2">Belongs to the thioredoxin family.</text>
</comment>
<dbReference type="CDD" id="cd02947">
    <property type="entry name" value="TRX_family"/>
    <property type="match status" value="1"/>
</dbReference>
<accession>A9VD12</accession>
<dbReference type="PANTHER" id="PTHR46115">
    <property type="entry name" value="THIOREDOXIN-LIKE PROTEIN 1"/>
    <property type="match status" value="1"/>
</dbReference>
<evidence type="ECO:0000313" key="7">
    <source>
        <dbReference type="Proteomes" id="UP000001357"/>
    </source>
</evidence>
<dbReference type="OMA" id="HIHYVTD"/>
<dbReference type="InterPro" id="IPR013766">
    <property type="entry name" value="Thioredoxin_domain"/>
</dbReference>
<dbReference type="GeneID" id="5895882"/>
<dbReference type="KEGG" id="mbr:MONBRDRAFT_34641"/>
<keyword evidence="1 4" id="KW-1015">Disulfide bond</keyword>
<sequence length="102" mass="11289">MPAMIQSLAEFKEKIASGVVAIDFTATWCGPCRMIGPKFEAFAEEFTNVKCFKVDVDQASDVATELGISAMPTFHFFKDGEKVDELIGADVNKLKALFQKYN</sequence>
<organism evidence="6 7">
    <name type="scientific">Monosiga brevicollis</name>
    <name type="common">Choanoflagellate</name>
    <dbReference type="NCBI Taxonomy" id="81824"/>
    <lineage>
        <taxon>Eukaryota</taxon>
        <taxon>Choanoflagellata</taxon>
        <taxon>Craspedida</taxon>
        <taxon>Salpingoecidae</taxon>
        <taxon>Monosiga</taxon>
    </lineage>
</organism>
<dbReference type="Proteomes" id="UP000001357">
    <property type="component" value="Unassembled WGS sequence"/>
</dbReference>
<dbReference type="SUPFAM" id="SSF52833">
    <property type="entry name" value="Thioredoxin-like"/>
    <property type="match status" value="1"/>
</dbReference>
<evidence type="ECO:0000256" key="1">
    <source>
        <dbReference type="ARBA" id="ARBA00023157"/>
    </source>
</evidence>
<dbReference type="Gene3D" id="3.40.30.10">
    <property type="entry name" value="Glutaredoxin"/>
    <property type="match status" value="1"/>
</dbReference>
<dbReference type="InterPro" id="IPR005746">
    <property type="entry name" value="Thioredoxin"/>
</dbReference>
<proteinExistence type="inferred from homology"/>
<dbReference type="STRING" id="81824.A9VD12"/>
<evidence type="ECO:0000259" key="5">
    <source>
        <dbReference type="PROSITE" id="PS51352"/>
    </source>
</evidence>
<feature type="active site" description="Nucleophile" evidence="3">
    <location>
        <position position="29"/>
    </location>
</feature>
<feature type="site" description="Contributes to redox potential value" evidence="3">
    <location>
        <position position="31"/>
    </location>
</feature>
<reference evidence="6 7" key="1">
    <citation type="journal article" date="2008" name="Nature">
        <title>The genome of the choanoflagellate Monosiga brevicollis and the origin of metazoans.</title>
        <authorList>
            <consortium name="JGI Sequencing"/>
            <person name="King N."/>
            <person name="Westbrook M.J."/>
            <person name="Young S.L."/>
            <person name="Kuo A."/>
            <person name="Abedin M."/>
            <person name="Chapman J."/>
            <person name="Fairclough S."/>
            <person name="Hellsten U."/>
            <person name="Isogai Y."/>
            <person name="Letunic I."/>
            <person name="Marr M."/>
            <person name="Pincus D."/>
            <person name="Putnam N."/>
            <person name="Rokas A."/>
            <person name="Wright K.J."/>
            <person name="Zuzow R."/>
            <person name="Dirks W."/>
            <person name="Good M."/>
            <person name="Goodstein D."/>
            <person name="Lemons D."/>
            <person name="Li W."/>
            <person name="Lyons J.B."/>
            <person name="Morris A."/>
            <person name="Nichols S."/>
            <person name="Richter D.J."/>
            <person name="Salamov A."/>
            <person name="Bork P."/>
            <person name="Lim W.A."/>
            <person name="Manning G."/>
            <person name="Miller W.T."/>
            <person name="McGinnis W."/>
            <person name="Shapiro H."/>
            <person name="Tjian R."/>
            <person name="Grigoriev I.V."/>
            <person name="Rokhsar D."/>
        </authorList>
    </citation>
    <scope>NUCLEOTIDE SEQUENCE [LARGE SCALE GENOMIC DNA]</scope>
    <source>
        <strain evidence="7">MX1 / ATCC 50154</strain>
    </source>
</reference>
<feature type="domain" description="Thioredoxin" evidence="5">
    <location>
        <begin position="1"/>
        <end position="102"/>
    </location>
</feature>
<evidence type="ECO:0000256" key="3">
    <source>
        <dbReference type="PIRSR" id="PIRSR000077-1"/>
    </source>
</evidence>